<dbReference type="Pfam" id="PF08402">
    <property type="entry name" value="TOBE_2"/>
    <property type="match status" value="1"/>
</dbReference>
<dbReference type="InterPro" id="IPR027417">
    <property type="entry name" value="P-loop_NTPase"/>
</dbReference>
<proteinExistence type="predicted"/>
<protein>
    <submittedName>
        <fullName evidence="5">ABC transporter ATP-binding protein</fullName>
    </submittedName>
</protein>
<comment type="caution">
    <text evidence="5">The sequence shown here is derived from an EMBL/GenBank/DDBJ whole genome shotgun (WGS) entry which is preliminary data.</text>
</comment>
<dbReference type="PANTHER" id="PTHR42781:SF4">
    <property type="entry name" value="SPERMIDINE_PUTRESCINE IMPORT ATP-BINDING PROTEIN POTA"/>
    <property type="match status" value="1"/>
</dbReference>
<name>A0A537K6A5_9BACT</name>
<dbReference type="InterPro" id="IPR003439">
    <property type="entry name" value="ABC_transporter-like_ATP-bd"/>
</dbReference>
<dbReference type="InterPro" id="IPR003593">
    <property type="entry name" value="AAA+_ATPase"/>
</dbReference>
<evidence type="ECO:0000313" key="5">
    <source>
        <dbReference type="EMBL" id="TMI91301.1"/>
    </source>
</evidence>
<evidence type="ECO:0000256" key="3">
    <source>
        <dbReference type="ARBA" id="ARBA00022840"/>
    </source>
</evidence>
<dbReference type="Gene3D" id="3.40.50.300">
    <property type="entry name" value="P-loop containing nucleotide triphosphate hydrolases"/>
    <property type="match status" value="1"/>
</dbReference>
<dbReference type="PROSITE" id="PS00211">
    <property type="entry name" value="ABC_TRANSPORTER_1"/>
    <property type="match status" value="1"/>
</dbReference>
<sequence>MAEIRLAGLEKRYGAVAALRGITLTVQDGELVALLGPSGCGKTTTLQILAGFLIPDGGEVWAGDRLISSPKGAVPPERRRMSLVFQSYALWPHMTVSQNVGFGLEMRRLAREEIADRVRRILGVAGLGGYEQRYPHELSGGQQQRVALARALVVRPDTLLLDEPLSNLDAALREQMRFEIRRIHKETGITTVYVTHDQAEAMVIADRIAVVNAGQIEQVGTPQEIYETPQSRFVASFIGGANCLPARVLEPGRVRCGDLELRTMDDGRFRPGDDVVLCIRPHAVRVRGAAGGDAARDNAALGRLVQHAYLGDLQDLRIMLGNLPIRALTSGRARYRPDDQLLVELPAEACRLVRT</sequence>
<dbReference type="InterPro" id="IPR017871">
    <property type="entry name" value="ABC_transporter-like_CS"/>
</dbReference>
<dbReference type="InterPro" id="IPR013611">
    <property type="entry name" value="Transp-assoc_OB_typ2"/>
</dbReference>
<dbReference type="GO" id="GO:0140359">
    <property type="term" value="F:ABC-type transporter activity"/>
    <property type="evidence" value="ECO:0007669"/>
    <property type="project" value="UniProtKB-ARBA"/>
</dbReference>
<evidence type="ECO:0000259" key="4">
    <source>
        <dbReference type="PROSITE" id="PS50893"/>
    </source>
</evidence>
<dbReference type="PROSITE" id="PS50893">
    <property type="entry name" value="ABC_TRANSPORTER_2"/>
    <property type="match status" value="1"/>
</dbReference>
<dbReference type="Gene3D" id="2.40.50.100">
    <property type="match status" value="1"/>
</dbReference>
<evidence type="ECO:0000256" key="2">
    <source>
        <dbReference type="ARBA" id="ARBA00022741"/>
    </source>
</evidence>
<dbReference type="Pfam" id="PF00005">
    <property type="entry name" value="ABC_tran"/>
    <property type="match status" value="1"/>
</dbReference>
<dbReference type="SUPFAM" id="SSF50331">
    <property type="entry name" value="MOP-like"/>
    <property type="match status" value="1"/>
</dbReference>
<dbReference type="GO" id="GO:0016887">
    <property type="term" value="F:ATP hydrolysis activity"/>
    <property type="evidence" value="ECO:0007669"/>
    <property type="project" value="InterPro"/>
</dbReference>
<gene>
    <name evidence="5" type="ORF">E6H00_04330</name>
</gene>
<dbReference type="Proteomes" id="UP000318509">
    <property type="component" value="Unassembled WGS sequence"/>
</dbReference>
<dbReference type="InterPro" id="IPR008995">
    <property type="entry name" value="Mo/tungstate-bd_C_term_dom"/>
</dbReference>
<evidence type="ECO:0000256" key="1">
    <source>
        <dbReference type="ARBA" id="ARBA00022448"/>
    </source>
</evidence>
<dbReference type="PANTHER" id="PTHR42781">
    <property type="entry name" value="SPERMIDINE/PUTRESCINE IMPORT ATP-BINDING PROTEIN POTA"/>
    <property type="match status" value="1"/>
</dbReference>
<dbReference type="FunFam" id="3.40.50.300:FF:000042">
    <property type="entry name" value="Maltose/maltodextrin ABC transporter, ATP-binding protein"/>
    <property type="match status" value="1"/>
</dbReference>
<feature type="domain" description="ABC transporter" evidence="4">
    <location>
        <begin position="4"/>
        <end position="238"/>
    </location>
</feature>
<reference evidence="5 6" key="1">
    <citation type="journal article" date="2019" name="Nat. Microbiol.">
        <title>Mediterranean grassland soil C-N compound turnover is dependent on rainfall and depth, and is mediated by genomically divergent microorganisms.</title>
        <authorList>
            <person name="Diamond S."/>
            <person name="Andeer P.F."/>
            <person name="Li Z."/>
            <person name="Crits-Christoph A."/>
            <person name="Burstein D."/>
            <person name="Anantharaman K."/>
            <person name="Lane K.R."/>
            <person name="Thomas B.C."/>
            <person name="Pan C."/>
            <person name="Northen T.R."/>
            <person name="Banfield J.F."/>
        </authorList>
    </citation>
    <scope>NUCLEOTIDE SEQUENCE [LARGE SCALE GENOMIC DNA]</scope>
    <source>
        <strain evidence="5">NP_3</strain>
    </source>
</reference>
<keyword evidence="1" id="KW-0813">Transport</keyword>
<dbReference type="SMART" id="SM00382">
    <property type="entry name" value="AAA"/>
    <property type="match status" value="1"/>
</dbReference>
<dbReference type="GO" id="GO:0005524">
    <property type="term" value="F:ATP binding"/>
    <property type="evidence" value="ECO:0007669"/>
    <property type="project" value="UniProtKB-KW"/>
</dbReference>
<dbReference type="AlphaFoldDB" id="A0A537K6A5"/>
<dbReference type="SUPFAM" id="SSF52540">
    <property type="entry name" value="P-loop containing nucleoside triphosphate hydrolases"/>
    <property type="match status" value="1"/>
</dbReference>
<keyword evidence="3 5" id="KW-0067">ATP-binding</keyword>
<keyword evidence="2" id="KW-0547">Nucleotide-binding</keyword>
<dbReference type="InterPro" id="IPR050093">
    <property type="entry name" value="ABC_SmlMolc_Importer"/>
</dbReference>
<accession>A0A537K6A5</accession>
<evidence type="ECO:0000313" key="6">
    <source>
        <dbReference type="Proteomes" id="UP000318509"/>
    </source>
</evidence>
<organism evidence="5 6">
    <name type="scientific">Candidatus Segetimicrobium genomatis</name>
    <dbReference type="NCBI Taxonomy" id="2569760"/>
    <lineage>
        <taxon>Bacteria</taxon>
        <taxon>Bacillati</taxon>
        <taxon>Candidatus Sysuimicrobiota</taxon>
        <taxon>Candidatus Sysuimicrobiia</taxon>
        <taxon>Candidatus Sysuimicrobiales</taxon>
        <taxon>Candidatus Segetimicrobiaceae</taxon>
        <taxon>Candidatus Segetimicrobium</taxon>
    </lineage>
</organism>
<dbReference type="EMBL" id="VBAK01000098">
    <property type="protein sequence ID" value="TMI91301.1"/>
    <property type="molecule type" value="Genomic_DNA"/>
</dbReference>
<dbReference type="GO" id="GO:0043190">
    <property type="term" value="C:ATP-binding cassette (ABC) transporter complex"/>
    <property type="evidence" value="ECO:0007669"/>
    <property type="project" value="InterPro"/>
</dbReference>